<dbReference type="InterPro" id="IPR050863">
    <property type="entry name" value="CenT-Element_Derived"/>
</dbReference>
<dbReference type="PANTHER" id="PTHR19303:SF73">
    <property type="entry name" value="PROTEIN PDC2"/>
    <property type="match status" value="1"/>
</dbReference>
<evidence type="ECO:0000259" key="3">
    <source>
        <dbReference type="PROSITE" id="PS51253"/>
    </source>
</evidence>
<dbReference type="GO" id="GO:0005634">
    <property type="term" value="C:nucleus"/>
    <property type="evidence" value="ECO:0007669"/>
    <property type="project" value="UniProtKB-SubCell"/>
</dbReference>
<keyword evidence="5" id="KW-1185">Reference proteome</keyword>
<dbReference type="SMART" id="SM00674">
    <property type="entry name" value="CENPB"/>
    <property type="match status" value="1"/>
</dbReference>
<evidence type="ECO:0000256" key="1">
    <source>
        <dbReference type="ARBA" id="ARBA00004123"/>
    </source>
</evidence>
<dbReference type="EMBL" id="JASPKY010000118">
    <property type="protein sequence ID" value="KAK9736144.1"/>
    <property type="molecule type" value="Genomic_DNA"/>
</dbReference>
<dbReference type="Pfam" id="PF03221">
    <property type="entry name" value="HTH_Tnp_Tc5"/>
    <property type="match status" value="1"/>
</dbReference>
<proteinExistence type="predicted"/>
<dbReference type="InterPro" id="IPR006600">
    <property type="entry name" value="HTH_CenpB_DNA-bd_dom"/>
</dbReference>
<dbReference type="GO" id="GO:0006357">
    <property type="term" value="P:regulation of transcription by RNA polymerase II"/>
    <property type="evidence" value="ECO:0007669"/>
    <property type="project" value="UniProtKB-ARBA"/>
</dbReference>
<reference evidence="4 5" key="1">
    <citation type="journal article" date="2024" name="BMC Genomics">
        <title>De novo assembly and annotation of Popillia japonica's genome with initial clues to its potential as an invasive pest.</title>
        <authorList>
            <person name="Cucini C."/>
            <person name="Boschi S."/>
            <person name="Funari R."/>
            <person name="Cardaioli E."/>
            <person name="Iannotti N."/>
            <person name="Marturano G."/>
            <person name="Paoli F."/>
            <person name="Bruttini M."/>
            <person name="Carapelli A."/>
            <person name="Frati F."/>
            <person name="Nardi F."/>
        </authorList>
    </citation>
    <scope>NUCLEOTIDE SEQUENCE [LARGE SCALE GENOMIC DNA]</scope>
    <source>
        <strain evidence="4">DMR45628</strain>
    </source>
</reference>
<evidence type="ECO:0000313" key="4">
    <source>
        <dbReference type="EMBL" id="KAK9736144.1"/>
    </source>
</evidence>
<keyword evidence="2 4" id="KW-0238">DNA-binding</keyword>
<dbReference type="PROSITE" id="PS51253">
    <property type="entry name" value="HTH_CENPB"/>
    <property type="match status" value="1"/>
</dbReference>
<gene>
    <name evidence="4" type="ORF">QE152_g12805</name>
</gene>
<evidence type="ECO:0000256" key="2">
    <source>
        <dbReference type="ARBA" id="ARBA00023125"/>
    </source>
</evidence>
<dbReference type="Gene3D" id="1.10.10.60">
    <property type="entry name" value="Homeodomain-like"/>
    <property type="match status" value="2"/>
</dbReference>
<feature type="domain" description="HTH CENPB-type" evidence="3">
    <location>
        <begin position="64"/>
        <end position="135"/>
    </location>
</feature>
<dbReference type="InterPro" id="IPR010982">
    <property type="entry name" value="Lambda_DNA-bd_dom_sf"/>
</dbReference>
<protein>
    <submittedName>
        <fullName evidence="4">Tc5 transposase DNA-binding domain</fullName>
    </submittedName>
</protein>
<organism evidence="4 5">
    <name type="scientific">Popillia japonica</name>
    <name type="common">Japanese beetle</name>
    <dbReference type="NCBI Taxonomy" id="7064"/>
    <lineage>
        <taxon>Eukaryota</taxon>
        <taxon>Metazoa</taxon>
        <taxon>Ecdysozoa</taxon>
        <taxon>Arthropoda</taxon>
        <taxon>Hexapoda</taxon>
        <taxon>Insecta</taxon>
        <taxon>Pterygota</taxon>
        <taxon>Neoptera</taxon>
        <taxon>Endopterygota</taxon>
        <taxon>Coleoptera</taxon>
        <taxon>Polyphaga</taxon>
        <taxon>Scarabaeiformia</taxon>
        <taxon>Scarabaeidae</taxon>
        <taxon>Rutelinae</taxon>
        <taxon>Popillia</taxon>
    </lineage>
</organism>
<dbReference type="AlphaFoldDB" id="A0AAW1LHR9"/>
<dbReference type="PANTHER" id="PTHR19303">
    <property type="entry name" value="TRANSPOSON"/>
    <property type="match status" value="1"/>
</dbReference>
<dbReference type="SUPFAM" id="SSF47413">
    <property type="entry name" value="lambda repressor-like DNA-binding domains"/>
    <property type="match status" value="1"/>
</dbReference>
<dbReference type="Proteomes" id="UP001458880">
    <property type="component" value="Unassembled WGS sequence"/>
</dbReference>
<sequence>MPRKDLTLQTKIAILDKIKNQPANTSQRKLAELTGIQKSTISHLIQQENQLRNEWTLQQGKAKTSKRKRDGEDPDVEEALDQWFSLVTERGVCISGPVLTAKSKDLAGKLGHNNLKATDRWLSRWKVRHGIKFKKMHGADTVMAEEWKTRKLLLLSTIFVQMTYTIPMKPVSATVLHQMAPYFINTLNYRDTKKQWIALQCYVVHICQVLTNANFSSIELSVFP</sequence>
<name>A0AAW1LHR9_POPJA</name>
<accession>A0AAW1LHR9</accession>
<evidence type="ECO:0000313" key="5">
    <source>
        <dbReference type="Proteomes" id="UP001458880"/>
    </source>
</evidence>
<comment type="caution">
    <text evidence="4">The sequence shown here is derived from an EMBL/GenBank/DDBJ whole genome shotgun (WGS) entry which is preliminary data.</text>
</comment>
<dbReference type="SUPFAM" id="SSF46689">
    <property type="entry name" value="Homeodomain-like"/>
    <property type="match status" value="1"/>
</dbReference>
<dbReference type="GO" id="GO:0003677">
    <property type="term" value="F:DNA binding"/>
    <property type="evidence" value="ECO:0007669"/>
    <property type="project" value="UniProtKB-KW"/>
</dbReference>
<comment type="subcellular location">
    <subcellularLocation>
        <location evidence="1">Nucleus</location>
    </subcellularLocation>
</comment>
<dbReference type="InterPro" id="IPR009057">
    <property type="entry name" value="Homeodomain-like_sf"/>
</dbReference>